<feature type="compositionally biased region" description="Basic and acidic residues" evidence="1">
    <location>
        <begin position="46"/>
        <end position="55"/>
    </location>
</feature>
<proteinExistence type="predicted"/>
<protein>
    <submittedName>
        <fullName evidence="2">Uncharacterized protein</fullName>
    </submittedName>
</protein>
<evidence type="ECO:0000256" key="1">
    <source>
        <dbReference type="SAM" id="MobiDB-lite"/>
    </source>
</evidence>
<accession>A0A858RDC4</accession>
<keyword evidence="3" id="KW-1185">Reference proteome</keyword>
<name>A0A858RDC4_9BACT</name>
<evidence type="ECO:0000313" key="3">
    <source>
        <dbReference type="Proteomes" id="UP000501812"/>
    </source>
</evidence>
<dbReference type="Proteomes" id="UP000501812">
    <property type="component" value="Chromosome"/>
</dbReference>
<organism evidence="2 3">
    <name type="scientific">Luteolibacter luteus</name>
    <dbReference type="NCBI Taxonomy" id="2728835"/>
    <lineage>
        <taxon>Bacteria</taxon>
        <taxon>Pseudomonadati</taxon>
        <taxon>Verrucomicrobiota</taxon>
        <taxon>Verrucomicrobiia</taxon>
        <taxon>Verrucomicrobiales</taxon>
        <taxon>Verrucomicrobiaceae</taxon>
        <taxon>Luteolibacter</taxon>
    </lineage>
</organism>
<dbReference type="EMBL" id="CP051774">
    <property type="protein sequence ID" value="QJE94310.1"/>
    <property type="molecule type" value="Genomic_DNA"/>
</dbReference>
<evidence type="ECO:0000313" key="2">
    <source>
        <dbReference type="EMBL" id="QJE94310.1"/>
    </source>
</evidence>
<sequence length="403" mass="44323">MPSSLRYLAFLLGGAILSGWAGYSLRERKANPEAISSSGQGATRSAVRDDDRSRDAVEDFPAQIRRMMAETTKAPQHATLIPAWDKIRGFDLAQLDEAMLIAGDPLEGSGRNVVAVMLLSRWAQLDPQAALASIAEREESSVKEVVLGGVLGTWMENDPDAAYQWATANVKKSPWLRPESLRATAMLADPAEVALEKSKRMPEGVRRELIGILARSMAGSAEERERCFAMLEGMSSSERSVAAQAMMRATASSSPQAALELMESLPLEPQALAAERSASLQRFSGEKPAEAVAWLEAHPDAGNEKERGIAFNRWIERDEAAATEWLDAHENPRRVLADAVTGVNLEMLANRSGEDWRNHQGKRLRSFYDRWEKQDPDAAARWLGSAAPDVANYITREDHGDEQ</sequence>
<dbReference type="RefSeq" id="WP_169452531.1">
    <property type="nucleotide sequence ID" value="NZ_CP051774.1"/>
</dbReference>
<feature type="region of interest" description="Disordered" evidence="1">
    <location>
        <begin position="32"/>
        <end position="55"/>
    </location>
</feature>
<dbReference type="KEGG" id="luo:HHL09_00420"/>
<feature type="compositionally biased region" description="Polar residues" evidence="1">
    <location>
        <begin position="34"/>
        <end position="43"/>
    </location>
</feature>
<gene>
    <name evidence="2" type="ORF">HHL09_00420</name>
</gene>
<reference evidence="2 3" key="1">
    <citation type="submission" date="2020-04" db="EMBL/GenBank/DDBJ databases">
        <title>Luteolibacter sp. G-1-1-1 isolated from soil.</title>
        <authorList>
            <person name="Dahal R.H."/>
        </authorList>
    </citation>
    <scope>NUCLEOTIDE SEQUENCE [LARGE SCALE GENOMIC DNA]</scope>
    <source>
        <strain evidence="2 3">G-1-1-1</strain>
    </source>
</reference>
<dbReference type="AlphaFoldDB" id="A0A858RDC4"/>